<accession>A0A9X4XRQ0</accession>
<evidence type="ECO:0000313" key="2">
    <source>
        <dbReference type="EMBL" id="MTW19329.1"/>
    </source>
</evidence>
<dbReference type="InterPro" id="IPR011435">
    <property type="entry name" value="UmpAB"/>
</dbReference>
<dbReference type="EMBL" id="WNKV01000029">
    <property type="protein sequence ID" value="MTW19329.1"/>
    <property type="molecule type" value="Genomic_DNA"/>
</dbReference>
<sequence>MRAADRAPLPRGFLLGIGVGVLPYGRPVGEALGALDRMWLVLAIAGLLGLLVRARPAERHRCNES</sequence>
<organism evidence="2 3">
    <name type="scientific">Rhodoplanes serenus</name>
    <dbReference type="NCBI Taxonomy" id="200615"/>
    <lineage>
        <taxon>Bacteria</taxon>
        <taxon>Pseudomonadati</taxon>
        <taxon>Pseudomonadota</taxon>
        <taxon>Alphaproteobacteria</taxon>
        <taxon>Hyphomicrobiales</taxon>
        <taxon>Nitrobacteraceae</taxon>
        <taxon>Rhodoplanes</taxon>
    </lineage>
</organism>
<evidence type="ECO:0000256" key="1">
    <source>
        <dbReference type="SAM" id="Phobius"/>
    </source>
</evidence>
<name>A0A9X4XRQ0_9BRAD</name>
<dbReference type="AlphaFoldDB" id="A0A9X4XRQ0"/>
<gene>
    <name evidence="2" type="ORF">GJ689_24360</name>
</gene>
<keyword evidence="1" id="KW-0472">Membrane</keyword>
<comment type="caution">
    <text evidence="2">The sequence shown here is derived from an EMBL/GenBank/DDBJ whole genome shotgun (WGS) entry which is preliminary data.</text>
</comment>
<feature type="transmembrane region" description="Helical" evidence="1">
    <location>
        <begin position="7"/>
        <end position="25"/>
    </location>
</feature>
<feature type="transmembrane region" description="Helical" evidence="1">
    <location>
        <begin position="37"/>
        <end position="54"/>
    </location>
</feature>
<proteinExistence type="predicted"/>
<keyword evidence="1" id="KW-0812">Transmembrane</keyword>
<evidence type="ECO:0000313" key="3">
    <source>
        <dbReference type="Proteomes" id="UP000438991"/>
    </source>
</evidence>
<dbReference type="RefSeq" id="WP_170300991.1">
    <property type="nucleotide sequence ID" value="NZ_WNKV01000029.1"/>
</dbReference>
<protein>
    <submittedName>
        <fullName evidence="2">DUF1538 domain-containing protein</fullName>
    </submittedName>
</protein>
<reference evidence="2 3" key="1">
    <citation type="submission" date="2019-11" db="EMBL/GenBank/DDBJ databases">
        <title>Whole-genome sequence of Rhodoplanes serenus DSM 18633, type strain.</title>
        <authorList>
            <person name="Kyndt J.A."/>
            <person name="Meyer T.E."/>
        </authorList>
    </citation>
    <scope>NUCLEOTIDE SEQUENCE [LARGE SCALE GENOMIC DNA]</scope>
    <source>
        <strain evidence="2 3">DSM 18633</strain>
    </source>
</reference>
<dbReference type="Proteomes" id="UP000438991">
    <property type="component" value="Unassembled WGS sequence"/>
</dbReference>
<keyword evidence="1" id="KW-1133">Transmembrane helix</keyword>
<dbReference type="Pfam" id="PF07556">
    <property type="entry name" value="DUF1538"/>
    <property type="match status" value="1"/>
</dbReference>